<feature type="chain" id="PRO_5012768310" description="Secreted protein" evidence="1">
    <location>
        <begin position="16"/>
        <end position="258"/>
    </location>
</feature>
<reference evidence="2 3" key="1">
    <citation type="submission" date="2012-04" db="EMBL/GenBank/DDBJ databases">
        <title>The Genome Sequence of Saprolegnia declina VS20.</title>
        <authorList>
            <consortium name="The Broad Institute Genome Sequencing Platform"/>
            <person name="Russ C."/>
            <person name="Nusbaum C."/>
            <person name="Tyler B."/>
            <person name="van West P."/>
            <person name="Dieguez-Uribeondo J."/>
            <person name="de Bruijn I."/>
            <person name="Tripathy S."/>
            <person name="Jiang R."/>
            <person name="Young S.K."/>
            <person name="Zeng Q."/>
            <person name="Gargeya S."/>
            <person name="Fitzgerald M."/>
            <person name="Haas B."/>
            <person name="Abouelleil A."/>
            <person name="Alvarado L."/>
            <person name="Arachchi H.M."/>
            <person name="Berlin A."/>
            <person name="Chapman S.B."/>
            <person name="Goldberg J."/>
            <person name="Griggs A."/>
            <person name="Gujja S."/>
            <person name="Hansen M."/>
            <person name="Howarth C."/>
            <person name="Imamovic A."/>
            <person name="Larimer J."/>
            <person name="McCowen C."/>
            <person name="Montmayeur A."/>
            <person name="Murphy C."/>
            <person name="Neiman D."/>
            <person name="Pearson M."/>
            <person name="Priest M."/>
            <person name="Roberts A."/>
            <person name="Saif S."/>
            <person name="Shea T."/>
            <person name="Sisk P."/>
            <person name="Sykes S."/>
            <person name="Wortman J."/>
            <person name="Nusbaum C."/>
            <person name="Birren B."/>
        </authorList>
    </citation>
    <scope>NUCLEOTIDE SEQUENCE [LARGE SCALE GENOMIC DNA]</scope>
    <source>
        <strain evidence="2 3">VS20</strain>
    </source>
</reference>
<protein>
    <recommendedName>
        <fullName evidence="4">Secreted protein</fullName>
    </recommendedName>
</protein>
<dbReference type="InterPro" id="IPR036470">
    <property type="entry name" value="Elicitin_sf"/>
</dbReference>
<keyword evidence="1" id="KW-0732">Signal</keyword>
<dbReference type="OrthoDB" id="10400383at2759"/>
<dbReference type="InParanoid" id="T0PZH6"/>
<dbReference type="GeneID" id="19955301"/>
<sequence>MVRVLLLACVAIAAAEKLHNCDDLNLDAFFDGIDRMASLAPCMTDAGVTDFAFLASSAPLSGEQWAAFFDSASCRALYNNLSATIYDNPKMPKCQLDASGTTRRDLAKWNFDTLRNYMLHDIIPRLLSMIQRLVVPLLLLALAVVAASGEKVHRCEDVDWHELQNSLVALTKDPSVAACMADAPLRGIAKLNAPTLTALLNSPACETLYAKLAVVYNSDKLPVCMLDKADTRYKNLGSWSFAQFKELYGALVERLPAK</sequence>
<accession>T0PZH6</accession>
<evidence type="ECO:0008006" key="4">
    <source>
        <dbReference type="Google" id="ProtNLM"/>
    </source>
</evidence>
<dbReference type="GO" id="GO:0005576">
    <property type="term" value="C:extracellular region"/>
    <property type="evidence" value="ECO:0007669"/>
    <property type="project" value="InterPro"/>
</dbReference>
<dbReference type="RefSeq" id="XP_008618934.1">
    <property type="nucleotide sequence ID" value="XM_008620712.1"/>
</dbReference>
<dbReference type="VEuPathDB" id="FungiDB:SDRG_14574"/>
<proteinExistence type="predicted"/>
<feature type="signal peptide" evidence="1">
    <location>
        <begin position="1"/>
        <end position="15"/>
    </location>
</feature>
<evidence type="ECO:0000256" key="1">
    <source>
        <dbReference type="SAM" id="SignalP"/>
    </source>
</evidence>
<name>T0PZH6_SAPDV</name>
<evidence type="ECO:0000313" key="3">
    <source>
        <dbReference type="Proteomes" id="UP000030762"/>
    </source>
</evidence>
<dbReference type="EMBL" id="JH767205">
    <property type="protein sequence ID" value="EQC27666.1"/>
    <property type="molecule type" value="Genomic_DNA"/>
</dbReference>
<dbReference type="Proteomes" id="UP000030762">
    <property type="component" value="Unassembled WGS sequence"/>
</dbReference>
<gene>
    <name evidence="2" type="ORF">SDRG_14574</name>
</gene>
<dbReference type="Gene3D" id="1.10.239.10">
    <property type="entry name" value="Elicitin domain"/>
    <property type="match status" value="1"/>
</dbReference>
<evidence type="ECO:0000313" key="2">
    <source>
        <dbReference type="EMBL" id="EQC27666.1"/>
    </source>
</evidence>
<organism evidence="2 3">
    <name type="scientific">Saprolegnia diclina (strain VS20)</name>
    <dbReference type="NCBI Taxonomy" id="1156394"/>
    <lineage>
        <taxon>Eukaryota</taxon>
        <taxon>Sar</taxon>
        <taxon>Stramenopiles</taxon>
        <taxon>Oomycota</taxon>
        <taxon>Saprolegniomycetes</taxon>
        <taxon>Saprolegniales</taxon>
        <taxon>Saprolegniaceae</taxon>
        <taxon>Saprolegnia</taxon>
    </lineage>
</organism>
<keyword evidence="3" id="KW-1185">Reference proteome</keyword>
<dbReference type="AlphaFoldDB" id="T0PZH6"/>